<dbReference type="KEGG" id="cdeu:CNBG_3741"/>
<dbReference type="AlphaFoldDB" id="A0A095CFH1"/>
<sequence>MSERSSASTSISEDESSSSFPTASSKPSNSGSPARSSSQSGSSHFKGDSPSLTSFLRRISKRRGRGRSGSKGDSNKAEKHSTSSATSDEGASMMSDGKTEENMEVTADMESSSVETKSGETPATSSGPSRSPSASTPTLTAISETYESNDVYGTALHSLSTSIQTLSSIDPSSTIPNLETGKRYQEMFDKVQKDQDGVYKKLMDYLDKKADGAGSVEVEKDGKGEGKDAEETETMSEASTAPAPSSPSSEPSKSESAPPTDTKTETTTCALPDSSSSPPADNKPTGPSPFSATTATATEEKSGKKDNDKNEIARKTKPEEGKESAPVQSTTAAAPSADGEKKEGKQEDSKEKK</sequence>
<evidence type="ECO:0000313" key="3">
    <source>
        <dbReference type="Proteomes" id="UP000029445"/>
    </source>
</evidence>
<evidence type="ECO:0000256" key="1">
    <source>
        <dbReference type="SAM" id="MobiDB-lite"/>
    </source>
</evidence>
<gene>
    <name evidence="2" type="ORF">CNBG_3741</name>
</gene>
<feature type="compositionally biased region" description="Basic and acidic residues" evidence="1">
    <location>
        <begin position="338"/>
        <end position="353"/>
    </location>
</feature>
<feature type="compositionally biased region" description="Basic and acidic residues" evidence="1">
    <location>
        <begin position="298"/>
        <end position="323"/>
    </location>
</feature>
<dbReference type="EMBL" id="CP025769">
    <property type="protein sequence ID" value="KGB78179.1"/>
    <property type="molecule type" value="Genomic_DNA"/>
</dbReference>
<accession>A0A095CFH1</accession>
<dbReference type="RefSeq" id="XP_062883945.1">
    <property type="nucleotide sequence ID" value="XM_063027727.1"/>
</dbReference>
<dbReference type="Proteomes" id="UP000029445">
    <property type="component" value="Chromosome 11"/>
</dbReference>
<organism evidence="2 3">
    <name type="scientific">Cryptococcus deuterogattii (strain R265)</name>
    <name type="common">Cryptococcus gattii VGII (strain R265)</name>
    <dbReference type="NCBI Taxonomy" id="294750"/>
    <lineage>
        <taxon>Eukaryota</taxon>
        <taxon>Fungi</taxon>
        <taxon>Dikarya</taxon>
        <taxon>Basidiomycota</taxon>
        <taxon>Agaricomycotina</taxon>
        <taxon>Tremellomycetes</taxon>
        <taxon>Tremellales</taxon>
        <taxon>Cryptococcaceae</taxon>
        <taxon>Cryptococcus</taxon>
        <taxon>Cryptococcus gattii species complex</taxon>
    </lineage>
</organism>
<dbReference type="VEuPathDB" id="FungiDB:CNBG_3741"/>
<reference evidence="2 3" key="1">
    <citation type="journal article" date="2011" name="MBio">
        <title>Genome variation in Cryptococcus gattii, an emerging pathogen of immunocompetent hosts.</title>
        <authorList>
            <person name="D'Souza C.A."/>
            <person name="Kronstad J.W."/>
            <person name="Taylor G."/>
            <person name="Warren R."/>
            <person name="Yuen M."/>
            <person name="Hu G."/>
            <person name="Jung W.H."/>
            <person name="Sham A."/>
            <person name="Kidd S.E."/>
            <person name="Tangen K."/>
            <person name="Lee N."/>
            <person name="Zeilmaker T."/>
            <person name="Sawkins J."/>
            <person name="McVicker G."/>
            <person name="Shah S."/>
            <person name="Gnerre S."/>
            <person name="Griggs A."/>
            <person name="Zeng Q."/>
            <person name="Bartlett K."/>
            <person name="Li W."/>
            <person name="Wang X."/>
            <person name="Heitman J."/>
            <person name="Stajich J.E."/>
            <person name="Fraser J.A."/>
            <person name="Meyer W."/>
            <person name="Carter D."/>
            <person name="Schein J."/>
            <person name="Krzywinski M."/>
            <person name="Kwon-Chung K.J."/>
            <person name="Varma A."/>
            <person name="Wang J."/>
            <person name="Brunham R."/>
            <person name="Fyfe M."/>
            <person name="Ouellette B.F."/>
            <person name="Siddiqui A."/>
            <person name="Marra M."/>
            <person name="Jones S."/>
            <person name="Holt R."/>
            <person name="Birren B.W."/>
            <person name="Galagan J.E."/>
            <person name="Cuomo C.A."/>
        </authorList>
    </citation>
    <scope>NUCLEOTIDE SEQUENCE [LARGE SCALE GENOMIC DNA]</scope>
    <source>
        <strain evidence="2 3">R265</strain>
    </source>
</reference>
<feature type="compositionally biased region" description="Low complexity" evidence="1">
    <location>
        <begin position="235"/>
        <end position="297"/>
    </location>
</feature>
<evidence type="ECO:0000313" key="2">
    <source>
        <dbReference type="EMBL" id="KGB78179.1"/>
    </source>
</evidence>
<feature type="compositionally biased region" description="Basic residues" evidence="1">
    <location>
        <begin position="58"/>
        <end position="68"/>
    </location>
</feature>
<feature type="compositionally biased region" description="Basic and acidic residues" evidence="1">
    <location>
        <begin position="209"/>
        <end position="229"/>
    </location>
</feature>
<keyword evidence="3" id="KW-1185">Reference proteome</keyword>
<dbReference type="GeneID" id="88180002"/>
<feature type="region of interest" description="Disordered" evidence="1">
    <location>
        <begin position="209"/>
        <end position="353"/>
    </location>
</feature>
<protein>
    <submittedName>
        <fullName evidence="2">Uncharacterized protein</fullName>
    </submittedName>
</protein>
<name>A0A095CFH1_CRYD2</name>
<reference evidence="2 3" key="2">
    <citation type="journal article" date="2018" name="Proc. Natl. Acad. Sci.">
        <title>RNAi is a critical determinant of centromere evolution in closely related fungi.</title>
        <authorList>
            <person name="Yadav V."/>
            <person name="Sun S."/>
            <person name="Billmyre R.B."/>
            <person name="Thimmappa B.C."/>
            <person name="Shea T."/>
            <person name="Lintner R."/>
            <person name="Bakkeren G."/>
            <person name="Cuomo C.A."/>
            <person name="Heitman J."/>
            <person name="Sanyal K."/>
        </authorList>
    </citation>
    <scope>NUCLEOTIDE SEQUENCE [LARGE SCALE GENOMIC DNA]</scope>
    <source>
        <strain evidence="2 3">R265</strain>
    </source>
</reference>
<dbReference type="HOGENOM" id="CLU_787586_0_0_1"/>
<feature type="compositionally biased region" description="Low complexity" evidence="1">
    <location>
        <begin position="121"/>
        <end position="141"/>
    </location>
</feature>
<dbReference type="OMA" id="EEHRENT"/>
<dbReference type="OrthoDB" id="2576608at2759"/>
<proteinExistence type="predicted"/>
<feature type="compositionally biased region" description="Low complexity" evidence="1">
    <location>
        <begin position="1"/>
        <end position="43"/>
    </location>
</feature>
<feature type="region of interest" description="Disordered" evidence="1">
    <location>
        <begin position="1"/>
        <end position="141"/>
    </location>
</feature>